<organism evidence="2 3">
    <name type="scientific">Thermomonospora umbrina</name>
    <dbReference type="NCBI Taxonomy" id="111806"/>
    <lineage>
        <taxon>Bacteria</taxon>
        <taxon>Bacillati</taxon>
        <taxon>Actinomycetota</taxon>
        <taxon>Actinomycetes</taxon>
        <taxon>Streptosporangiales</taxon>
        <taxon>Thermomonosporaceae</taxon>
        <taxon>Thermomonospora</taxon>
    </lineage>
</organism>
<evidence type="ECO:0008006" key="4">
    <source>
        <dbReference type="Google" id="ProtNLM"/>
    </source>
</evidence>
<feature type="chain" id="PRO_5017705899" description="Spore-associated protein A" evidence="1">
    <location>
        <begin position="31"/>
        <end position="137"/>
    </location>
</feature>
<accession>A0A3D9SGD7</accession>
<evidence type="ECO:0000313" key="3">
    <source>
        <dbReference type="Proteomes" id="UP000256661"/>
    </source>
</evidence>
<dbReference type="Proteomes" id="UP000256661">
    <property type="component" value="Unassembled WGS sequence"/>
</dbReference>
<keyword evidence="1" id="KW-0732">Signal</keyword>
<evidence type="ECO:0000256" key="1">
    <source>
        <dbReference type="SAM" id="SignalP"/>
    </source>
</evidence>
<reference evidence="2 3" key="1">
    <citation type="submission" date="2018-08" db="EMBL/GenBank/DDBJ databases">
        <title>Sequencing the genomes of 1000 actinobacteria strains.</title>
        <authorList>
            <person name="Klenk H.-P."/>
        </authorList>
    </citation>
    <scope>NUCLEOTIDE SEQUENCE [LARGE SCALE GENOMIC DNA]</scope>
    <source>
        <strain evidence="2 3">DSM 43927</strain>
    </source>
</reference>
<gene>
    <name evidence="2" type="ORF">DFJ69_0102</name>
</gene>
<evidence type="ECO:0000313" key="2">
    <source>
        <dbReference type="EMBL" id="REE94747.1"/>
    </source>
</evidence>
<dbReference type="AlphaFoldDB" id="A0A3D9SGD7"/>
<keyword evidence="3" id="KW-1185">Reference proteome</keyword>
<sequence length="137" mass="14818">MRTNRTLAAAGAVAVMAVAAVGAAAAPAQAAAYYNGACGAGYTVIDKLDSGQGVTYLTYNNGWNCVVAVTDRPGARQYMKAQIKRSRDSQWIRDEGYYTQYAGPVYVYAPSECIDWGGSVWPDPTVHVWVRWDDHCG</sequence>
<proteinExistence type="predicted"/>
<dbReference type="EMBL" id="QTTT01000001">
    <property type="protein sequence ID" value="REE94747.1"/>
    <property type="molecule type" value="Genomic_DNA"/>
</dbReference>
<feature type="signal peptide" evidence="1">
    <location>
        <begin position="1"/>
        <end position="30"/>
    </location>
</feature>
<dbReference type="RefSeq" id="WP_245973891.1">
    <property type="nucleotide sequence ID" value="NZ_QTTT01000001.1"/>
</dbReference>
<comment type="caution">
    <text evidence="2">The sequence shown here is derived from an EMBL/GenBank/DDBJ whole genome shotgun (WGS) entry which is preliminary data.</text>
</comment>
<name>A0A3D9SGD7_9ACTN</name>
<protein>
    <recommendedName>
        <fullName evidence="4">Spore-associated protein A</fullName>
    </recommendedName>
</protein>